<feature type="compositionally biased region" description="Polar residues" evidence="1">
    <location>
        <begin position="73"/>
        <end position="85"/>
    </location>
</feature>
<evidence type="ECO:0000313" key="4">
    <source>
        <dbReference type="Proteomes" id="UP000807353"/>
    </source>
</evidence>
<protein>
    <recommendedName>
        <fullName evidence="5">Transmembrane protein</fullName>
    </recommendedName>
</protein>
<dbReference type="AlphaFoldDB" id="A0A9P6CBD1"/>
<keyword evidence="2" id="KW-0812">Transmembrane</keyword>
<gene>
    <name evidence="3" type="ORF">BDZ94DRAFT_1239268</name>
</gene>
<keyword evidence="4" id="KW-1185">Reference proteome</keyword>
<comment type="caution">
    <text evidence="3">The sequence shown here is derived from an EMBL/GenBank/DDBJ whole genome shotgun (WGS) entry which is preliminary data.</text>
</comment>
<evidence type="ECO:0000256" key="2">
    <source>
        <dbReference type="SAM" id="Phobius"/>
    </source>
</evidence>
<proteinExistence type="predicted"/>
<sequence>MASHVGTSPRPPPGAAQPAIFHHRTSSPDTLEPQRRRTSSSGVTFTSDLVESETLQSSPTTSRHESAPILLENSPSTGPSLTASPSGRVASPISISPKVLHRVTRVELLSLMIKQTFLWVFGGIGVMVLGIGFAQGVILPHIYTCPPSADCPMSFDMNSTNALALLQALMQYWLQAGMLVASMGLLKLSAYQAWFIMMRDGNTMDNLDLTLGAIRGSLLDAARLTFRKRNRLLSVFVLGQLGVTTAITLIIGLSITRDKGTRLLAFNYLGNTQFPDSSIQHLNTEGQIQAIAKVNAWALSNDTTHSYAYRGSLVIPDGRNASVNLRAGGPRIKGTLSCTGFNNYTTSKDGNVTQYNMIYPPTGKQYIAIPSMGFSVSMTSVGTAVTKYLWVSNTTGRLPNATQTSDGVMNMALCTQSIHFMNDTEIVEGEQEIKPNTPIMSGCLESDPNVCVADSVSNAVVSWWGGKGTALWGVRCRGSVVGPLPSSGVLEEDNCALTEELWTETVTSMLDGIVQTGTRSLDTSQKLVVPVATLNARRWWLQALIPCLALILYGVGLYYTASLSQGRNVLKKLNLAEVIGAAQTDHVRNLLDSGNLEKTRMQYGSETGFVIPNHIVGSRALDGRN</sequence>
<name>A0A9P6CBD1_9AGAR</name>
<feature type="transmembrane region" description="Helical" evidence="2">
    <location>
        <begin position="539"/>
        <end position="561"/>
    </location>
</feature>
<feature type="transmembrane region" description="Helical" evidence="2">
    <location>
        <begin position="117"/>
        <end position="143"/>
    </location>
</feature>
<accession>A0A9P6CBD1</accession>
<organism evidence="3 4">
    <name type="scientific">Collybia nuda</name>
    <dbReference type="NCBI Taxonomy" id="64659"/>
    <lineage>
        <taxon>Eukaryota</taxon>
        <taxon>Fungi</taxon>
        <taxon>Dikarya</taxon>
        <taxon>Basidiomycota</taxon>
        <taxon>Agaricomycotina</taxon>
        <taxon>Agaricomycetes</taxon>
        <taxon>Agaricomycetidae</taxon>
        <taxon>Agaricales</taxon>
        <taxon>Tricholomatineae</taxon>
        <taxon>Clitocybaceae</taxon>
        <taxon>Collybia</taxon>
    </lineage>
</organism>
<keyword evidence="2" id="KW-0472">Membrane</keyword>
<evidence type="ECO:0000256" key="1">
    <source>
        <dbReference type="SAM" id="MobiDB-lite"/>
    </source>
</evidence>
<evidence type="ECO:0000313" key="3">
    <source>
        <dbReference type="EMBL" id="KAF9459411.1"/>
    </source>
</evidence>
<reference evidence="3" key="1">
    <citation type="submission" date="2020-11" db="EMBL/GenBank/DDBJ databases">
        <authorList>
            <consortium name="DOE Joint Genome Institute"/>
            <person name="Ahrendt S."/>
            <person name="Riley R."/>
            <person name="Andreopoulos W."/>
            <person name="Labutti K."/>
            <person name="Pangilinan J."/>
            <person name="Ruiz-Duenas F.J."/>
            <person name="Barrasa J.M."/>
            <person name="Sanchez-Garcia M."/>
            <person name="Camarero S."/>
            <person name="Miyauchi S."/>
            <person name="Serrano A."/>
            <person name="Linde D."/>
            <person name="Babiker R."/>
            <person name="Drula E."/>
            <person name="Ayuso-Fernandez I."/>
            <person name="Pacheco R."/>
            <person name="Padilla G."/>
            <person name="Ferreira P."/>
            <person name="Barriuso J."/>
            <person name="Kellner H."/>
            <person name="Castanera R."/>
            <person name="Alfaro M."/>
            <person name="Ramirez L."/>
            <person name="Pisabarro A.G."/>
            <person name="Kuo A."/>
            <person name="Tritt A."/>
            <person name="Lipzen A."/>
            <person name="He G."/>
            <person name="Yan M."/>
            <person name="Ng V."/>
            <person name="Cullen D."/>
            <person name="Martin F."/>
            <person name="Rosso M.-N."/>
            <person name="Henrissat B."/>
            <person name="Hibbett D."/>
            <person name="Martinez A.T."/>
            <person name="Grigoriev I.V."/>
        </authorList>
    </citation>
    <scope>NUCLEOTIDE SEQUENCE</scope>
    <source>
        <strain evidence="3">CBS 247.69</strain>
    </source>
</reference>
<dbReference type="EMBL" id="MU150317">
    <property type="protein sequence ID" value="KAF9459411.1"/>
    <property type="molecule type" value="Genomic_DNA"/>
</dbReference>
<evidence type="ECO:0008006" key="5">
    <source>
        <dbReference type="Google" id="ProtNLM"/>
    </source>
</evidence>
<feature type="transmembrane region" description="Helical" evidence="2">
    <location>
        <begin position="232"/>
        <end position="255"/>
    </location>
</feature>
<dbReference type="OrthoDB" id="3039026at2759"/>
<feature type="compositionally biased region" description="Polar residues" evidence="1">
    <location>
        <begin position="39"/>
        <end position="61"/>
    </location>
</feature>
<feature type="transmembrane region" description="Helical" evidence="2">
    <location>
        <begin position="163"/>
        <end position="188"/>
    </location>
</feature>
<keyword evidence="2" id="KW-1133">Transmembrane helix</keyword>
<dbReference type="Proteomes" id="UP000807353">
    <property type="component" value="Unassembled WGS sequence"/>
</dbReference>
<feature type="region of interest" description="Disordered" evidence="1">
    <location>
        <begin position="1"/>
        <end position="88"/>
    </location>
</feature>